<gene>
    <name evidence="8" type="ORF">H5410_002983</name>
</gene>
<keyword evidence="4" id="KW-0804">Transcription</keyword>
<evidence type="ECO:0000259" key="7">
    <source>
        <dbReference type="PROSITE" id="PS50066"/>
    </source>
</evidence>
<feature type="domain" description="MADS-box" evidence="7">
    <location>
        <begin position="7"/>
        <end position="57"/>
    </location>
</feature>
<dbReference type="OrthoDB" id="1098072at2759"/>
<keyword evidence="6" id="KW-0812">Transmembrane</keyword>
<organism evidence="8 9">
    <name type="scientific">Solanum commersonii</name>
    <name type="common">Commerson's wild potato</name>
    <name type="synonym">Commerson's nightshade</name>
    <dbReference type="NCBI Taxonomy" id="4109"/>
    <lineage>
        <taxon>Eukaryota</taxon>
        <taxon>Viridiplantae</taxon>
        <taxon>Streptophyta</taxon>
        <taxon>Embryophyta</taxon>
        <taxon>Tracheophyta</taxon>
        <taxon>Spermatophyta</taxon>
        <taxon>Magnoliopsida</taxon>
        <taxon>eudicotyledons</taxon>
        <taxon>Gunneridae</taxon>
        <taxon>Pentapetalae</taxon>
        <taxon>asterids</taxon>
        <taxon>lamiids</taxon>
        <taxon>Solanales</taxon>
        <taxon>Solanaceae</taxon>
        <taxon>Solanoideae</taxon>
        <taxon>Solaneae</taxon>
        <taxon>Solanum</taxon>
    </lineage>
</organism>
<dbReference type="InterPro" id="IPR036879">
    <property type="entry name" value="TF_MADSbox_sf"/>
</dbReference>
<sequence length="146" mass="16714">MAKEKTLGCQKILMAKIEDEDDLYTTFSKCCASLYKKASDKIEKYDIDMGIIIFSHNHFSFFHPTIDVVTLLILFLVHGLKKRSAIAYIVGCKKDKGLPVGESTIIPTSMSYFPIISLYFLYKLAQRFENVQYQSSSYSILAIRIF</sequence>
<keyword evidence="2" id="KW-0805">Transcription regulation</keyword>
<feature type="transmembrane region" description="Helical" evidence="6">
    <location>
        <begin position="61"/>
        <end position="80"/>
    </location>
</feature>
<keyword evidence="3" id="KW-0238">DNA-binding</keyword>
<keyword evidence="6" id="KW-1133">Transmembrane helix</keyword>
<dbReference type="Proteomes" id="UP000824120">
    <property type="component" value="Chromosome 1"/>
</dbReference>
<evidence type="ECO:0000313" key="9">
    <source>
        <dbReference type="Proteomes" id="UP000824120"/>
    </source>
</evidence>
<dbReference type="Pfam" id="PF00319">
    <property type="entry name" value="SRF-TF"/>
    <property type="match status" value="1"/>
</dbReference>
<dbReference type="EMBL" id="JACXVP010000001">
    <property type="protein sequence ID" value="KAG5631266.1"/>
    <property type="molecule type" value="Genomic_DNA"/>
</dbReference>
<evidence type="ECO:0000256" key="6">
    <source>
        <dbReference type="SAM" id="Phobius"/>
    </source>
</evidence>
<dbReference type="AlphaFoldDB" id="A0A9J6B3V0"/>
<evidence type="ECO:0000313" key="8">
    <source>
        <dbReference type="EMBL" id="KAG5631266.1"/>
    </source>
</evidence>
<proteinExistence type="predicted"/>
<evidence type="ECO:0000256" key="4">
    <source>
        <dbReference type="ARBA" id="ARBA00023163"/>
    </source>
</evidence>
<comment type="caution">
    <text evidence="8">The sequence shown here is derived from an EMBL/GenBank/DDBJ whole genome shotgun (WGS) entry which is preliminary data.</text>
</comment>
<dbReference type="GO" id="GO:0003677">
    <property type="term" value="F:DNA binding"/>
    <property type="evidence" value="ECO:0007669"/>
    <property type="project" value="UniProtKB-KW"/>
</dbReference>
<dbReference type="Gene3D" id="3.40.1810.10">
    <property type="entry name" value="Transcription factor, MADS-box"/>
    <property type="match status" value="1"/>
</dbReference>
<evidence type="ECO:0000256" key="2">
    <source>
        <dbReference type="ARBA" id="ARBA00023015"/>
    </source>
</evidence>
<dbReference type="InterPro" id="IPR002100">
    <property type="entry name" value="TF_MADSbox"/>
</dbReference>
<keyword evidence="9" id="KW-1185">Reference proteome</keyword>
<keyword evidence="5" id="KW-0539">Nucleus</keyword>
<keyword evidence="6" id="KW-0472">Membrane</keyword>
<evidence type="ECO:0000256" key="1">
    <source>
        <dbReference type="ARBA" id="ARBA00004123"/>
    </source>
</evidence>
<protein>
    <recommendedName>
        <fullName evidence="7">MADS-box domain-containing protein</fullName>
    </recommendedName>
</protein>
<accession>A0A9J6B3V0</accession>
<evidence type="ECO:0000256" key="5">
    <source>
        <dbReference type="ARBA" id="ARBA00023242"/>
    </source>
</evidence>
<evidence type="ECO:0000256" key="3">
    <source>
        <dbReference type="ARBA" id="ARBA00023125"/>
    </source>
</evidence>
<name>A0A9J6B3V0_SOLCO</name>
<dbReference type="PROSITE" id="PS50066">
    <property type="entry name" value="MADS_BOX_2"/>
    <property type="match status" value="1"/>
</dbReference>
<dbReference type="GO" id="GO:0046983">
    <property type="term" value="F:protein dimerization activity"/>
    <property type="evidence" value="ECO:0007669"/>
    <property type="project" value="InterPro"/>
</dbReference>
<dbReference type="GO" id="GO:0005634">
    <property type="term" value="C:nucleus"/>
    <property type="evidence" value="ECO:0007669"/>
    <property type="project" value="UniProtKB-SubCell"/>
</dbReference>
<dbReference type="SUPFAM" id="SSF55455">
    <property type="entry name" value="SRF-like"/>
    <property type="match status" value="1"/>
</dbReference>
<comment type="subcellular location">
    <subcellularLocation>
        <location evidence="1">Nucleus</location>
    </subcellularLocation>
</comment>
<reference evidence="8 9" key="1">
    <citation type="submission" date="2020-09" db="EMBL/GenBank/DDBJ databases">
        <title>De no assembly of potato wild relative species, Solanum commersonii.</title>
        <authorList>
            <person name="Cho K."/>
        </authorList>
    </citation>
    <scope>NUCLEOTIDE SEQUENCE [LARGE SCALE GENOMIC DNA]</scope>
    <source>
        <strain evidence="8">LZ3.2</strain>
        <tissue evidence="8">Leaf</tissue>
    </source>
</reference>